<dbReference type="EMBL" id="JARBHB010000012">
    <property type="protein sequence ID" value="KAJ8871786.1"/>
    <property type="molecule type" value="Genomic_DNA"/>
</dbReference>
<evidence type="ECO:0000313" key="2">
    <source>
        <dbReference type="Proteomes" id="UP001159363"/>
    </source>
</evidence>
<proteinExistence type="predicted"/>
<comment type="caution">
    <text evidence="1">The sequence shown here is derived from an EMBL/GenBank/DDBJ whole genome shotgun (WGS) entry which is preliminary data.</text>
</comment>
<dbReference type="Proteomes" id="UP001159363">
    <property type="component" value="Chromosome 11"/>
</dbReference>
<accession>A0ABQ9GIE3</accession>
<evidence type="ECO:0000313" key="1">
    <source>
        <dbReference type="EMBL" id="KAJ8871786.1"/>
    </source>
</evidence>
<reference evidence="1 2" key="1">
    <citation type="submission" date="2023-02" db="EMBL/GenBank/DDBJ databases">
        <title>LHISI_Scaffold_Assembly.</title>
        <authorList>
            <person name="Stuart O.P."/>
            <person name="Cleave R."/>
            <person name="Magrath M.J.L."/>
            <person name="Mikheyev A.S."/>
        </authorList>
    </citation>
    <scope>NUCLEOTIDE SEQUENCE [LARGE SCALE GENOMIC DNA]</scope>
    <source>
        <strain evidence="1">Daus_M_001</strain>
        <tissue evidence="1">Leg muscle</tissue>
    </source>
</reference>
<protein>
    <submittedName>
        <fullName evidence="1">Uncharacterized protein</fullName>
    </submittedName>
</protein>
<keyword evidence="2" id="KW-1185">Reference proteome</keyword>
<gene>
    <name evidence="1" type="ORF">PR048_028126</name>
</gene>
<sequence>MSERQPSALEGRNAIQQYRMSPEALLSSPLQPTNVIGTCPHRRGSCLAPRADGGRGESAVLYYTSLGQSSELKDKERDTEEKLTEVEKGGVGVGCNTRKVQEDVKFKSKLMVTSLIEVNVSIAVRQQTVPINSHMLLMRILCVVSYKIYELAPKHPFSDNISM</sequence>
<organism evidence="1 2">
    <name type="scientific">Dryococelus australis</name>
    <dbReference type="NCBI Taxonomy" id="614101"/>
    <lineage>
        <taxon>Eukaryota</taxon>
        <taxon>Metazoa</taxon>
        <taxon>Ecdysozoa</taxon>
        <taxon>Arthropoda</taxon>
        <taxon>Hexapoda</taxon>
        <taxon>Insecta</taxon>
        <taxon>Pterygota</taxon>
        <taxon>Neoptera</taxon>
        <taxon>Polyneoptera</taxon>
        <taxon>Phasmatodea</taxon>
        <taxon>Verophasmatodea</taxon>
        <taxon>Anareolatae</taxon>
        <taxon>Phasmatidae</taxon>
        <taxon>Eurycanthinae</taxon>
        <taxon>Dryococelus</taxon>
    </lineage>
</organism>
<name>A0ABQ9GIE3_9NEOP</name>